<keyword evidence="12" id="KW-1185">Reference proteome</keyword>
<dbReference type="InterPro" id="IPR007865">
    <property type="entry name" value="Aminopep_P_N"/>
</dbReference>
<dbReference type="PANTHER" id="PTHR43226:SF4">
    <property type="entry name" value="XAA-PRO AMINOPEPTIDASE 3"/>
    <property type="match status" value="1"/>
</dbReference>
<comment type="catalytic activity">
    <reaction evidence="1">
        <text>Release of any N-terminal amino acid, including proline, that is linked to proline, even from a dipeptide or tripeptide.</text>
        <dbReference type="EC" id="3.4.11.9"/>
    </reaction>
</comment>
<evidence type="ECO:0000256" key="7">
    <source>
        <dbReference type="ARBA" id="ARBA00022801"/>
    </source>
</evidence>
<name>A0ABV2PUV8_9GAMM</name>
<comment type="caution">
    <text evidence="11">The sequence shown here is derived from an EMBL/GenBank/DDBJ whole genome shotgun (WGS) entry which is preliminary data.</text>
</comment>
<evidence type="ECO:0000256" key="5">
    <source>
        <dbReference type="ARBA" id="ARBA00022670"/>
    </source>
</evidence>
<dbReference type="EC" id="3.4.11.9" evidence="4"/>
<proteinExistence type="inferred from homology"/>
<comment type="cofactor">
    <cofactor evidence="2">
        <name>Mn(2+)</name>
        <dbReference type="ChEBI" id="CHEBI:29035"/>
    </cofactor>
</comment>
<evidence type="ECO:0000256" key="6">
    <source>
        <dbReference type="ARBA" id="ARBA00022723"/>
    </source>
</evidence>
<dbReference type="Pfam" id="PF05195">
    <property type="entry name" value="AMP_N"/>
    <property type="match status" value="1"/>
</dbReference>
<feature type="domain" description="Aminopeptidase P N-terminal" evidence="10">
    <location>
        <begin position="26"/>
        <end position="160"/>
    </location>
</feature>
<dbReference type="PANTHER" id="PTHR43226">
    <property type="entry name" value="XAA-PRO AMINOPEPTIDASE 3"/>
    <property type="match status" value="1"/>
</dbReference>
<evidence type="ECO:0000256" key="9">
    <source>
        <dbReference type="ARBA" id="ARBA00023211"/>
    </source>
</evidence>
<dbReference type="GO" id="GO:0004177">
    <property type="term" value="F:aminopeptidase activity"/>
    <property type="evidence" value="ECO:0007669"/>
    <property type="project" value="UniProtKB-KW"/>
</dbReference>
<dbReference type="Pfam" id="PF00557">
    <property type="entry name" value="Peptidase_M24"/>
    <property type="match status" value="1"/>
</dbReference>
<dbReference type="SUPFAM" id="SSF55920">
    <property type="entry name" value="Creatinase/aminopeptidase"/>
    <property type="match status" value="1"/>
</dbReference>
<evidence type="ECO:0000256" key="4">
    <source>
        <dbReference type="ARBA" id="ARBA00012574"/>
    </source>
</evidence>
<evidence type="ECO:0000259" key="10">
    <source>
        <dbReference type="SMART" id="SM01011"/>
    </source>
</evidence>
<dbReference type="InterPro" id="IPR000994">
    <property type="entry name" value="Pept_M24"/>
</dbReference>
<dbReference type="SUPFAM" id="SSF53092">
    <property type="entry name" value="Creatinase/prolidase N-terminal domain"/>
    <property type="match status" value="1"/>
</dbReference>
<gene>
    <name evidence="11" type="ORF">ABIE04_001143</name>
</gene>
<keyword evidence="5" id="KW-0645">Protease</keyword>
<dbReference type="Gene3D" id="3.90.230.10">
    <property type="entry name" value="Creatinase/methionine aminopeptidase superfamily"/>
    <property type="match status" value="1"/>
</dbReference>
<evidence type="ECO:0000313" key="11">
    <source>
        <dbReference type="EMBL" id="MET4568816.1"/>
    </source>
</evidence>
<dbReference type="Gene3D" id="3.40.350.10">
    <property type="entry name" value="Creatinase/prolidase N-terminal domain"/>
    <property type="match status" value="1"/>
</dbReference>
<organism evidence="11 12">
    <name type="scientific">Rhodanobacter soli</name>
    <dbReference type="NCBI Taxonomy" id="590609"/>
    <lineage>
        <taxon>Bacteria</taxon>
        <taxon>Pseudomonadati</taxon>
        <taxon>Pseudomonadota</taxon>
        <taxon>Gammaproteobacteria</taxon>
        <taxon>Lysobacterales</taxon>
        <taxon>Rhodanobacteraceae</taxon>
        <taxon>Rhodanobacter</taxon>
    </lineage>
</organism>
<dbReference type="InterPro" id="IPR052433">
    <property type="entry name" value="X-Pro_dipept-like"/>
</dbReference>
<dbReference type="EMBL" id="JBEPSD010000001">
    <property type="protein sequence ID" value="MET4568816.1"/>
    <property type="molecule type" value="Genomic_DNA"/>
</dbReference>
<accession>A0ABV2PUV8</accession>
<dbReference type="SMART" id="SM01011">
    <property type="entry name" value="AMP_N"/>
    <property type="match status" value="1"/>
</dbReference>
<protein>
    <recommendedName>
        <fullName evidence="4">Xaa-Pro aminopeptidase</fullName>
        <ecNumber evidence="4">3.4.11.9</ecNumber>
    </recommendedName>
</protein>
<evidence type="ECO:0000313" key="12">
    <source>
        <dbReference type="Proteomes" id="UP001549251"/>
    </source>
</evidence>
<sequence length="459" mass="50653">MRRARSIRQRHRALIPSAPKLAALAIGPDEFARRRRQLMQMAGEDAVLLVAAAPERMRNADAAWPYRQDSDFHYLAGFPESDAVLALLPGRRHGEVVLFCREHDPERERWHGQSIGTERAVADYGMDDAFPIEDIDDILPGMIEGRGRVYCHFGREPEFDAQLLGWMRRLRQLRGGGVVPKEFVALGHLLHDLRLYKSRAELKLMRASAAIAVDAHLAAMQAAVPGRHEYEVEAELLRVVRSRGAVPAFAPIVAGGANACVMHYQSNRATLRDGELLLIDAGAELDCYASDISRTFPVNGRYSREQRALYEVVLAAQLAAIDEVRPGRPFGAAHTAAVRVLAEGLCELGLLKGDADAAIADGSYQRYFPAKTGHWLGLDVHDVGDYRVDGESRLLEPDMVLTVEPGLYVPPDDRSVAERWRGIGIRIEDDVAVTRDGNEVLTAAVPKEAEAIEALLAGR</sequence>
<keyword evidence="9" id="KW-0464">Manganese</keyword>
<keyword evidence="6" id="KW-0479">Metal-binding</keyword>
<dbReference type="Proteomes" id="UP001549251">
    <property type="component" value="Unassembled WGS sequence"/>
</dbReference>
<keyword evidence="7 11" id="KW-0378">Hydrolase</keyword>
<dbReference type="CDD" id="cd01087">
    <property type="entry name" value="Prolidase"/>
    <property type="match status" value="1"/>
</dbReference>
<keyword evidence="8" id="KW-0482">Metalloprotease</keyword>
<dbReference type="InterPro" id="IPR029149">
    <property type="entry name" value="Creatin/AminoP/Spt16_N"/>
</dbReference>
<reference evidence="11 12" key="1">
    <citation type="submission" date="2024-06" db="EMBL/GenBank/DDBJ databases">
        <title>Sorghum-associated microbial communities from plants grown in Nebraska, USA.</title>
        <authorList>
            <person name="Schachtman D."/>
        </authorList>
    </citation>
    <scope>NUCLEOTIDE SEQUENCE [LARGE SCALE GENOMIC DNA]</scope>
    <source>
        <strain evidence="11 12">1757</strain>
    </source>
</reference>
<evidence type="ECO:0000256" key="8">
    <source>
        <dbReference type="ARBA" id="ARBA00023049"/>
    </source>
</evidence>
<evidence type="ECO:0000256" key="1">
    <source>
        <dbReference type="ARBA" id="ARBA00001424"/>
    </source>
</evidence>
<keyword evidence="11" id="KW-0031">Aminopeptidase</keyword>
<comment type="similarity">
    <text evidence="3">Belongs to the peptidase M24B family.</text>
</comment>
<dbReference type="InterPro" id="IPR036005">
    <property type="entry name" value="Creatinase/aminopeptidase-like"/>
</dbReference>
<evidence type="ECO:0000256" key="2">
    <source>
        <dbReference type="ARBA" id="ARBA00001936"/>
    </source>
</evidence>
<evidence type="ECO:0000256" key="3">
    <source>
        <dbReference type="ARBA" id="ARBA00008766"/>
    </source>
</evidence>